<proteinExistence type="predicted"/>
<feature type="transmembrane region" description="Helical" evidence="6">
    <location>
        <begin position="252"/>
        <end position="271"/>
    </location>
</feature>
<feature type="transmembrane region" description="Helical" evidence="6">
    <location>
        <begin position="132"/>
        <end position="154"/>
    </location>
</feature>
<evidence type="ECO:0000313" key="8">
    <source>
        <dbReference type="Proteomes" id="UP000288215"/>
    </source>
</evidence>
<evidence type="ECO:0000256" key="3">
    <source>
        <dbReference type="ARBA" id="ARBA00022692"/>
    </source>
</evidence>
<evidence type="ECO:0000313" key="7">
    <source>
        <dbReference type="EMBL" id="RWX72708.1"/>
    </source>
</evidence>
<dbReference type="NCBIfam" id="TIGR02454">
    <property type="entry name" value="ECF_T_CbiQ"/>
    <property type="match status" value="1"/>
</dbReference>
<keyword evidence="4 6" id="KW-1133">Transmembrane helix</keyword>
<dbReference type="GO" id="GO:0006824">
    <property type="term" value="P:cobalt ion transport"/>
    <property type="evidence" value="ECO:0007669"/>
    <property type="project" value="InterPro"/>
</dbReference>
<dbReference type="GO" id="GO:0043190">
    <property type="term" value="C:ATP-binding cassette (ABC) transporter complex"/>
    <property type="evidence" value="ECO:0007669"/>
    <property type="project" value="InterPro"/>
</dbReference>
<evidence type="ECO:0000256" key="4">
    <source>
        <dbReference type="ARBA" id="ARBA00022989"/>
    </source>
</evidence>
<dbReference type="Pfam" id="PF02361">
    <property type="entry name" value="CbiQ"/>
    <property type="match status" value="1"/>
</dbReference>
<reference evidence="7 8" key="1">
    <citation type="submission" date="2018-12" db="EMBL/GenBank/DDBJ databases">
        <title>The complete genome of the methanogenic archaea of the candidate phylum Verstraetearchaeota, obtained from the metagenome of underground thermal water.</title>
        <authorList>
            <person name="Kadnikov V.V."/>
            <person name="Mardanov A.V."/>
            <person name="Beletsky A.V."/>
            <person name="Karnachuk O.V."/>
            <person name="Ravin N.V."/>
        </authorList>
    </citation>
    <scope>NUCLEOTIDE SEQUENCE [LARGE SCALE GENOMIC DNA]</scope>
    <source>
        <strain evidence="7">Ch88</strain>
    </source>
</reference>
<feature type="transmembrane region" description="Helical" evidence="6">
    <location>
        <begin position="160"/>
        <end position="178"/>
    </location>
</feature>
<dbReference type="Proteomes" id="UP000288215">
    <property type="component" value="Unassembled WGS sequence"/>
</dbReference>
<comment type="caution">
    <text evidence="7">The sequence shown here is derived from an EMBL/GenBank/DDBJ whole genome shotgun (WGS) entry which is preliminary data.</text>
</comment>
<feature type="transmembrane region" description="Helical" evidence="6">
    <location>
        <begin position="80"/>
        <end position="100"/>
    </location>
</feature>
<name>A0A3S3RLY5_METS7</name>
<dbReference type="PANTHER" id="PTHR34857">
    <property type="entry name" value="SLL0384 PROTEIN"/>
    <property type="match status" value="1"/>
</dbReference>
<sequence length="273" mass="30287">MKYAPISVRGLLSGLEYLLYVEESNSHPGILHRIDPLTRNISLILIIFASLLTHSILALSLMLLLVGALVLISGVNIRNYLLKTSLIPLFSLIIVIPIPLITPGTFLWSASLGSLLLTVSYEGVLRVAEFVLRVWLCVGVAVLITMVGGINGLLSFLGAIRLPGLFTQTLALTYRYVFLSIDESMRMLLARDARTFKKRNRLSLEDLRGISGVITALLVRVHERSDRVYLAMRARGFSISSRASPCRWRPNFSDIAFLALLSSLLLLILTIRV</sequence>
<evidence type="ECO:0000256" key="2">
    <source>
        <dbReference type="ARBA" id="ARBA00022475"/>
    </source>
</evidence>
<keyword evidence="2" id="KW-1003">Cell membrane</keyword>
<accession>A0A3S3RLY5</accession>
<organism evidence="7 8">
    <name type="scientific">Methanosuratincola subterraneus</name>
    <dbReference type="NCBI Taxonomy" id="2593994"/>
    <lineage>
        <taxon>Archaea</taxon>
        <taxon>Thermoproteota</taxon>
        <taxon>Methanosuratincolia</taxon>
        <taxon>Candidatus Methanomethylicales</taxon>
        <taxon>Candidatus Methanomethylicaceae</taxon>
        <taxon>Candidatus Methanosuratincola (ex Vanwonterghem et al. 2016)</taxon>
    </lineage>
</organism>
<evidence type="ECO:0008006" key="9">
    <source>
        <dbReference type="Google" id="ProtNLM"/>
    </source>
</evidence>
<protein>
    <recommendedName>
        <fullName evidence="9">Cobalt ECF transporter T component CbiQ</fullName>
    </recommendedName>
</protein>
<gene>
    <name evidence="7" type="ORF">Metus_1567</name>
</gene>
<dbReference type="AlphaFoldDB" id="A0A3S3RLY5"/>
<keyword evidence="5 6" id="KW-0472">Membrane</keyword>
<comment type="subcellular location">
    <subcellularLocation>
        <location evidence="1">Cell membrane</location>
        <topology evidence="1">Multi-pass membrane protein</topology>
    </subcellularLocation>
</comment>
<dbReference type="CDD" id="cd16914">
    <property type="entry name" value="EcfT"/>
    <property type="match status" value="1"/>
</dbReference>
<evidence type="ECO:0000256" key="1">
    <source>
        <dbReference type="ARBA" id="ARBA00004651"/>
    </source>
</evidence>
<dbReference type="InterPro" id="IPR051611">
    <property type="entry name" value="ECF_transporter_component"/>
</dbReference>
<dbReference type="EMBL" id="RXGA01000004">
    <property type="protein sequence ID" value="RWX72708.1"/>
    <property type="molecule type" value="Genomic_DNA"/>
</dbReference>
<feature type="transmembrane region" description="Helical" evidence="6">
    <location>
        <begin position="41"/>
        <end position="73"/>
    </location>
</feature>
<dbReference type="InterPro" id="IPR003339">
    <property type="entry name" value="ABC/ECF_trnsptr_transmembrane"/>
</dbReference>
<dbReference type="InterPro" id="IPR012809">
    <property type="entry name" value="ECF_CbiQ"/>
</dbReference>
<keyword evidence="3 6" id="KW-0812">Transmembrane</keyword>
<evidence type="ECO:0000256" key="5">
    <source>
        <dbReference type="ARBA" id="ARBA00023136"/>
    </source>
</evidence>
<dbReference type="PANTHER" id="PTHR34857:SF2">
    <property type="entry name" value="SLL0384 PROTEIN"/>
    <property type="match status" value="1"/>
</dbReference>
<evidence type="ECO:0000256" key="6">
    <source>
        <dbReference type="SAM" id="Phobius"/>
    </source>
</evidence>